<evidence type="ECO:0000313" key="2">
    <source>
        <dbReference type="Proteomes" id="UP000237000"/>
    </source>
</evidence>
<dbReference type="AlphaFoldDB" id="A0A2P5EFP3"/>
<dbReference type="OrthoDB" id="1928091at2759"/>
<comment type="caution">
    <text evidence="1">The sequence shown here is derived from an EMBL/GenBank/DDBJ whole genome shotgun (WGS) entry which is preliminary data.</text>
</comment>
<proteinExistence type="predicted"/>
<reference evidence="2" key="1">
    <citation type="submission" date="2016-06" db="EMBL/GenBank/DDBJ databases">
        <title>Parallel loss of symbiosis genes in relatives of nitrogen-fixing non-legume Parasponia.</title>
        <authorList>
            <person name="Van Velzen R."/>
            <person name="Holmer R."/>
            <person name="Bu F."/>
            <person name="Rutten L."/>
            <person name="Van Zeijl A."/>
            <person name="Liu W."/>
            <person name="Santuari L."/>
            <person name="Cao Q."/>
            <person name="Sharma T."/>
            <person name="Shen D."/>
            <person name="Roswanjaya Y."/>
            <person name="Wardhani T."/>
            <person name="Kalhor M.S."/>
            <person name="Jansen J."/>
            <person name="Van den Hoogen J."/>
            <person name="Gungor B."/>
            <person name="Hartog M."/>
            <person name="Hontelez J."/>
            <person name="Verver J."/>
            <person name="Yang W.-C."/>
            <person name="Schijlen E."/>
            <person name="Repin R."/>
            <person name="Schilthuizen M."/>
            <person name="Schranz E."/>
            <person name="Heidstra R."/>
            <person name="Miyata K."/>
            <person name="Fedorova E."/>
            <person name="Kohlen W."/>
            <person name="Bisseling T."/>
            <person name="Smit S."/>
            <person name="Geurts R."/>
        </authorList>
    </citation>
    <scope>NUCLEOTIDE SEQUENCE [LARGE SCALE GENOMIC DNA]</scope>
    <source>
        <strain evidence="2">cv. RG33-2</strain>
    </source>
</reference>
<accession>A0A2P5EFP3</accession>
<keyword evidence="2" id="KW-1185">Reference proteome</keyword>
<sequence length="96" mass="11123">MNHQDRKFSTKASLLKYYDPHKYYSSRQNFLRSYKFTKKKETFGTITKKWLIKSKTVIKRQTSASGSGSTSGCRFCGKGMSLRFIVSCMTKLDVQD</sequence>
<gene>
    <name evidence="1" type="ORF">TorRG33x02_198300</name>
</gene>
<protein>
    <submittedName>
        <fullName evidence="1">Uncharacterized protein</fullName>
    </submittedName>
</protein>
<dbReference type="Proteomes" id="UP000237000">
    <property type="component" value="Unassembled WGS sequence"/>
</dbReference>
<evidence type="ECO:0000313" key="1">
    <source>
        <dbReference type="EMBL" id="PON84370.1"/>
    </source>
</evidence>
<dbReference type="EMBL" id="JXTC01000163">
    <property type="protein sequence ID" value="PON84370.1"/>
    <property type="molecule type" value="Genomic_DNA"/>
</dbReference>
<dbReference type="InParanoid" id="A0A2P5EFP3"/>
<organism evidence="1 2">
    <name type="scientific">Trema orientale</name>
    <name type="common">Charcoal tree</name>
    <name type="synonym">Celtis orientalis</name>
    <dbReference type="NCBI Taxonomy" id="63057"/>
    <lineage>
        <taxon>Eukaryota</taxon>
        <taxon>Viridiplantae</taxon>
        <taxon>Streptophyta</taxon>
        <taxon>Embryophyta</taxon>
        <taxon>Tracheophyta</taxon>
        <taxon>Spermatophyta</taxon>
        <taxon>Magnoliopsida</taxon>
        <taxon>eudicotyledons</taxon>
        <taxon>Gunneridae</taxon>
        <taxon>Pentapetalae</taxon>
        <taxon>rosids</taxon>
        <taxon>fabids</taxon>
        <taxon>Rosales</taxon>
        <taxon>Cannabaceae</taxon>
        <taxon>Trema</taxon>
    </lineage>
</organism>
<name>A0A2P5EFP3_TREOI</name>